<evidence type="ECO:0000313" key="3">
    <source>
        <dbReference type="Proteomes" id="UP000240212"/>
    </source>
</evidence>
<proteinExistence type="predicted"/>
<dbReference type="InterPro" id="IPR038020">
    <property type="entry name" value="MbtH-like_sf"/>
</dbReference>
<dbReference type="AlphaFoldDB" id="A0A2P8VPB3"/>
<dbReference type="InterPro" id="IPR037407">
    <property type="entry name" value="MLP_fam"/>
</dbReference>
<organism evidence="2 3">
    <name type="scientific">Siccibacter turicensis</name>
    <dbReference type="NCBI Taxonomy" id="357233"/>
    <lineage>
        <taxon>Bacteria</taxon>
        <taxon>Pseudomonadati</taxon>
        <taxon>Pseudomonadota</taxon>
        <taxon>Gammaproteobacteria</taxon>
        <taxon>Enterobacterales</taxon>
        <taxon>Enterobacteriaceae</taxon>
        <taxon>Siccibacter</taxon>
    </lineage>
</organism>
<comment type="caution">
    <text evidence="2">The sequence shown here is derived from an EMBL/GenBank/DDBJ whole genome shotgun (WGS) entry which is preliminary data.</text>
</comment>
<keyword evidence="3" id="KW-1185">Reference proteome</keyword>
<dbReference type="STRING" id="1388748.GCA_000463155_01685"/>
<dbReference type="InterPro" id="IPR005153">
    <property type="entry name" value="MbtH-like_dom"/>
</dbReference>
<dbReference type="Proteomes" id="UP000240212">
    <property type="component" value="Unassembled WGS sequence"/>
</dbReference>
<protein>
    <submittedName>
        <fullName evidence="2">MbtH family protein</fullName>
    </submittedName>
</protein>
<gene>
    <name evidence="2" type="ORF">C7G83_01210</name>
</gene>
<dbReference type="PANTHER" id="PTHR38444">
    <property type="entry name" value="ENTEROBACTIN BIOSYNTHESIS PROTEIN YBDZ"/>
    <property type="match status" value="1"/>
</dbReference>
<reference evidence="2 3" key="1">
    <citation type="submission" date="2018-03" db="EMBL/GenBank/DDBJ databases">
        <title>Draft genome sequence of the first documented clinical Siccibacter turicensis isolate in Austria.</title>
        <authorList>
            <person name="Lepuschitz S."/>
            <person name="Pekard-Amenitsch S."/>
            <person name="Haunold R."/>
            <person name="Schill S."/>
            <person name="Mach R."/>
            <person name="Allerberger F."/>
            <person name="Ruppitsch W."/>
            <person name="Forsythe S.J."/>
        </authorList>
    </citation>
    <scope>NUCLEOTIDE SEQUENCE [LARGE SCALE GENOMIC DNA]</scope>
    <source>
        <strain evidence="2 3">6100069499-17</strain>
    </source>
</reference>
<dbReference type="Gene3D" id="3.90.820.10">
    <property type="entry name" value="Structural Genomics, Unknown Function 30-nov-00 1gh9 Mol_id"/>
    <property type="match status" value="1"/>
</dbReference>
<evidence type="ECO:0000313" key="2">
    <source>
        <dbReference type="EMBL" id="PSN09402.1"/>
    </source>
</evidence>
<dbReference type="EMBL" id="PYEP01000001">
    <property type="protein sequence ID" value="PSN09402.1"/>
    <property type="molecule type" value="Genomic_DNA"/>
</dbReference>
<feature type="domain" description="MbtH-like" evidence="1">
    <location>
        <begin position="5"/>
        <end position="55"/>
    </location>
</feature>
<dbReference type="GO" id="GO:0019290">
    <property type="term" value="P:siderophore biosynthetic process"/>
    <property type="evidence" value="ECO:0007669"/>
    <property type="project" value="TreeGrafter"/>
</dbReference>
<dbReference type="PANTHER" id="PTHR38444:SF1">
    <property type="entry name" value="ENTEROBACTIN BIOSYNTHESIS PROTEIN YBDZ"/>
    <property type="match status" value="1"/>
</dbReference>
<dbReference type="OrthoDB" id="7584480at2"/>
<dbReference type="GO" id="GO:0005829">
    <property type="term" value="C:cytosol"/>
    <property type="evidence" value="ECO:0007669"/>
    <property type="project" value="TreeGrafter"/>
</dbReference>
<sequence>MEPSNPFDNPQGRFFILANTRQQFSLWPERCALPDGWQQVCDPQPQEACFRWLEQHRERLQPGRFVTHQQQKGTGSE</sequence>
<dbReference type="Pfam" id="PF03621">
    <property type="entry name" value="MbtH"/>
    <property type="match status" value="1"/>
</dbReference>
<dbReference type="RefSeq" id="WP_106875935.1">
    <property type="nucleotide sequence ID" value="NZ_JAXCWX010000002.1"/>
</dbReference>
<dbReference type="SMART" id="SM00923">
    <property type="entry name" value="MbtH"/>
    <property type="match status" value="1"/>
</dbReference>
<name>A0A2P8VPB3_9ENTR</name>
<accession>A0A2P8VPB3</accession>
<dbReference type="SUPFAM" id="SSF160582">
    <property type="entry name" value="MbtH-like"/>
    <property type="match status" value="1"/>
</dbReference>
<evidence type="ECO:0000259" key="1">
    <source>
        <dbReference type="SMART" id="SM00923"/>
    </source>
</evidence>